<evidence type="ECO:0000313" key="5">
    <source>
        <dbReference type="Proteomes" id="UP000014155"/>
    </source>
</evidence>
<dbReference type="EMBL" id="AORV01000065">
    <property type="protein sequence ID" value="EMS69438.1"/>
    <property type="molecule type" value="Genomic_DNA"/>
</dbReference>
<accession>S0FLT2</accession>
<keyword evidence="5" id="KW-1185">Reference proteome</keyword>
<feature type="coiled-coil region" evidence="1">
    <location>
        <begin position="431"/>
        <end position="462"/>
    </location>
</feature>
<dbReference type="InterPro" id="IPR011109">
    <property type="entry name" value="DNA_bind_recombinase_dom"/>
</dbReference>
<dbReference type="InterPro" id="IPR038109">
    <property type="entry name" value="DNA_bind_recomb_sf"/>
</dbReference>
<dbReference type="GO" id="GO:0000150">
    <property type="term" value="F:DNA strand exchange activity"/>
    <property type="evidence" value="ECO:0007669"/>
    <property type="project" value="InterPro"/>
</dbReference>
<proteinExistence type="predicted"/>
<dbReference type="Gene3D" id="3.90.1750.20">
    <property type="entry name" value="Putative Large Serine Recombinase, Chain B, Domain 2"/>
    <property type="match status" value="1"/>
</dbReference>
<evidence type="ECO:0000259" key="3">
    <source>
        <dbReference type="PROSITE" id="PS51737"/>
    </source>
</evidence>
<dbReference type="InterPro" id="IPR050639">
    <property type="entry name" value="SSR_resolvase"/>
</dbReference>
<dbReference type="PANTHER" id="PTHR30461">
    <property type="entry name" value="DNA-INVERTASE FROM LAMBDOID PROPHAGE"/>
    <property type="match status" value="1"/>
</dbReference>
<dbReference type="eggNOG" id="COG1961">
    <property type="taxonomic scope" value="Bacteria"/>
</dbReference>
<feature type="domain" description="Resolvase/invertase-type recombinase catalytic" evidence="2">
    <location>
        <begin position="12"/>
        <end position="164"/>
    </location>
</feature>
<protein>
    <submittedName>
        <fullName evidence="4">Recombinase</fullName>
    </submittedName>
</protein>
<dbReference type="Pfam" id="PF13408">
    <property type="entry name" value="Zn_ribbon_recom"/>
    <property type="match status" value="1"/>
</dbReference>
<evidence type="ECO:0000313" key="4">
    <source>
        <dbReference type="EMBL" id="EMS69438.1"/>
    </source>
</evidence>
<dbReference type="Pfam" id="PF00239">
    <property type="entry name" value="Resolvase"/>
    <property type="match status" value="1"/>
</dbReference>
<evidence type="ECO:0000256" key="1">
    <source>
        <dbReference type="SAM" id="Coils"/>
    </source>
</evidence>
<organism evidence="4 5">
    <name type="scientific">Ruminiclostridium cellobioparum subsp. termitidis CT1112</name>
    <dbReference type="NCBI Taxonomy" id="1195236"/>
    <lineage>
        <taxon>Bacteria</taxon>
        <taxon>Bacillati</taxon>
        <taxon>Bacillota</taxon>
        <taxon>Clostridia</taxon>
        <taxon>Eubacteriales</taxon>
        <taxon>Oscillospiraceae</taxon>
        <taxon>Ruminiclostridium</taxon>
    </lineage>
</organism>
<comment type="caution">
    <text evidence="4">The sequence shown here is derived from an EMBL/GenBank/DDBJ whole genome shotgun (WGS) entry which is preliminary data.</text>
</comment>
<dbReference type="GO" id="GO:0003677">
    <property type="term" value="F:DNA binding"/>
    <property type="evidence" value="ECO:0007669"/>
    <property type="project" value="InterPro"/>
</dbReference>
<name>S0FLT2_RUMCE</name>
<sequence>MLGFNKPDINYHIGIYVRQSRDENEENLETIETQKKLLVDYVKRNNMGTIYKTYVDDNVSGSGFERNALEELKKDVLSCNINLIVLKDLSRLGRNNAKTLLFLDFLEEYGVRVITSDGRYDSLKDNETVGIDTWYNERYVRDISKKIRANLRFKIEQGEYIGNAPYGYVKSVNEKNKLVVDTRTAPVVREIFGLYKQGYGYAAIANMLNGRGYPSPSSKNSDIPITPWNQVAVQRILCNRVYIGDTVQGVSEKISFKNKKTRRLPFDKWIITTNTHEPIVKNEDFEEVQKIRAKKRSNQGYNRNISHLLSNMLYCGKCGKAMYVRVRKDRPVGYICSSYSKNGSECCSSHYVTEQTIIDVISDELLEMLSNREFIDSFSLKYCNEEDDRQKRYEMAQKLEQQIAAKQKQQDILYLDRLEAKISEQLFIRMNKNIEERISTLRKETEKLLEEEKKQLDKMHVVENFINRIKTQGINKNIIEQMVNRIIVYDSSDSAELRNTGMSMEEIKNGLIVIEYNYNNWREG</sequence>
<dbReference type="PROSITE" id="PS51736">
    <property type="entry name" value="RECOMBINASES_3"/>
    <property type="match status" value="1"/>
</dbReference>
<dbReference type="PATRIC" id="fig|1195236.3.peg.4720"/>
<dbReference type="SMART" id="SM00857">
    <property type="entry name" value="Resolvase"/>
    <property type="match status" value="1"/>
</dbReference>
<dbReference type="AlphaFoldDB" id="S0FLT2"/>
<reference evidence="4 5" key="1">
    <citation type="journal article" date="2013" name="Genome Announc.">
        <title>Draft Genome Sequence of the Cellulolytic, Mesophilic, Anaerobic Bacterium Clostridium termitidis Strain CT1112 (DSM 5398).</title>
        <authorList>
            <person name="Lal S."/>
            <person name="Ramachandran U."/>
            <person name="Zhang X."/>
            <person name="Munir R."/>
            <person name="Sparling R."/>
            <person name="Levin D.B."/>
        </authorList>
    </citation>
    <scope>NUCLEOTIDE SEQUENCE [LARGE SCALE GENOMIC DNA]</scope>
    <source>
        <strain evidence="4 5">CT1112</strain>
    </source>
</reference>
<gene>
    <name evidence="4" type="ORF">CTER_4537</name>
</gene>
<dbReference type="Proteomes" id="UP000014155">
    <property type="component" value="Unassembled WGS sequence"/>
</dbReference>
<dbReference type="Gene3D" id="3.40.50.1390">
    <property type="entry name" value="Resolvase, N-terminal catalytic domain"/>
    <property type="match status" value="1"/>
</dbReference>
<dbReference type="Pfam" id="PF07508">
    <property type="entry name" value="Recombinase"/>
    <property type="match status" value="1"/>
</dbReference>
<dbReference type="STRING" id="1195236.CTER_4537"/>
<dbReference type="SUPFAM" id="SSF53041">
    <property type="entry name" value="Resolvase-like"/>
    <property type="match status" value="1"/>
</dbReference>
<dbReference type="PROSITE" id="PS51737">
    <property type="entry name" value="RECOMBINASE_DNA_BIND"/>
    <property type="match status" value="1"/>
</dbReference>
<keyword evidence="1" id="KW-0175">Coiled coil</keyword>
<feature type="domain" description="Recombinase" evidence="3">
    <location>
        <begin position="165"/>
        <end position="298"/>
    </location>
</feature>
<dbReference type="InterPro" id="IPR025827">
    <property type="entry name" value="Zn_ribbon_recom_dom"/>
</dbReference>
<dbReference type="InterPro" id="IPR006119">
    <property type="entry name" value="Resolv_N"/>
</dbReference>
<dbReference type="RefSeq" id="WP_004629582.1">
    <property type="nucleotide sequence ID" value="NZ_AORV01000065.1"/>
</dbReference>
<dbReference type="InterPro" id="IPR036162">
    <property type="entry name" value="Resolvase-like_N_sf"/>
</dbReference>
<dbReference type="PANTHER" id="PTHR30461:SF23">
    <property type="entry name" value="DNA RECOMBINASE-RELATED"/>
    <property type="match status" value="1"/>
</dbReference>
<evidence type="ECO:0000259" key="2">
    <source>
        <dbReference type="PROSITE" id="PS51736"/>
    </source>
</evidence>